<dbReference type="Gene3D" id="1.10.530.10">
    <property type="match status" value="2"/>
</dbReference>
<proteinExistence type="predicted"/>
<reference evidence="1 2" key="1">
    <citation type="submission" date="2024-08" db="EMBL/GenBank/DDBJ databases">
        <title>Insights into the chromosomal genome structure of Flemingia macrophylla.</title>
        <authorList>
            <person name="Ding Y."/>
            <person name="Zhao Y."/>
            <person name="Bi W."/>
            <person name="Wu M."/>
            <person name="Zhao G."/>
            <person name="Gong Y."/>
            <person name="Li W."/>
            <person name="Zhang P."/>
        </authorList>
    </citation>
    <scope>NUCLEOTIDE SEQUENCE [LARGE SCALE GENOMIC DNA]</scope>
    <source>
        <strain evidence="1">DYQJB</strain>
        <tissue evidence="1">Leaf</tissue>
    </source>
</reference>
<dbReference type="Proteomes" id="UP001603857">
    <property type="component" value="Unassembled WGS sequence"/>
</dbReference>
<accession>A0ABD1M5I0</accession>
<gene>
    <name evidence="1" type="ORF">Fmac_018592</name>
</gene>
<organism evidence="1 2">
    <name type="scientific">Flemingia macrophylla</name>
    <dbReference type="NCBI Taxonomy" id="520843"/>
    <lineage>
        <taxon>Eukaryota</taxon>
        <taxon>Viridiplantae</taxon>
        <taxon>Streptophyta</taxon>
        <taxon>Embryophyta</taxon>
        <taxon>Tracheophyta</taxon>
        <taxon>Spermatophyta</taxon>
        <taxon>Magnoliopsida</taxon>
        <taxon>eudicotyledons</taxon>
        <taxon>Gunneridae</taxon>
        <taxon>Pentapetalae</taxon>
        <taxon>rosids</taxon>
        <taxon>fabids</taxon>
        <taxon>Fabales</taxon>
        <taxon>Fabaceae</taxon>
        <taxon>Papilionoideae</taxon>
        <taxon>50 kb inversion clade</taxon>
        <taxon>NPAAA clade</taxon>
        <taxon>indigoferoid/millettioid clade</taxon>
        <taxon>Phaseoleae</taxon>
        <taxon>Flemingia</taxon>
    </lineage>
</organism>
<dbReference type="SUPFAM" id="SSF53955">
    <property type="entry name" value="Lysozyme-like"/>
    <property type="match status" value="2"/>
</dbReference>
<evidence type="ECO:0000313" key="1">
    <source>
        <dbReference type="EMBL" id="KAL2331011.1"/>
    </source>
</evidence>
<sequence>MVGSWTMVRWRNMENGELKIDACMMMIGLVDCLPLNVVPKEPWLKGSMNNLKAHEWWMDEREQGDEQWNLIVGILGMAISFSYWDDCVDPQDLEAMWNVPEVSAEWLKDGEDRFQRVHLSRDPDGQSYLTQTEMRAVTDIIIRRHFHSEIDPGMICAIAELESDRQLLATNSCQKSKDPTVGLMQLSPKNVEWLMRYWLDVYTLFHVLCNDYGSPTLTKACSELGYCSYAAEGKKEFLFKPFVNVYFGAAYIKWLSNFDNKKRSEEFIVRAYKGGTKMATHKSTLHYWQCYLSVKETFPSRKSVDDSPLPINDSAVDHSHPISSSENPRGLLDFVWMFGCSVVLEMLCLHICWLQVKVCWSGVMHDQFWYTNEDASVDTYWDSRVSPEDMEAMWNHHEVRKAWNRTKEKRGKVRFAHNEEKKPYLSRVEMKAVADIVLFKYQNTLRIKSTVLCAIGEVLSMRFVHGVGERLGIMGIDYSTAYRLYLEMGYRNYRLESADDLNNPFVSMYFGAAYVAWLSEYDGRERTLEFFVQAYFVGPENVNPEDTSTLWLKFEETLSKYEETKRHKTFVPSAHNDHNR</sequence>
<comment type="caution">
    <text evidence="1">The sequence shown here is derived from an EMBL/GenBank/DDBJ whole genome shotgun (WGS) entry which is preliminary data.</text>
</comment>
<protein>
    <recommendedName>
        <fullName evidence="3">Transglycosylase SLT domain-containing protein</fullName>
    </recommendedName>
</protein>
<evidence type="ECO:0008006" key="3">
    <source>
        <dbReference type="Google" id="ProtNLM"/>
    </source>
</evidence>
<dbReference type="AlphaFoldDB" id="A0ABD1M5I0"/>
<name>A0ABD1M5I0_9FABA</name>
<dbReference type="EMBL" id="JBGMDY010000006">
    <property type="protein sequence ID" value="KAL2331011.1"/>
    <property type="molecule type" value="Genomic_DNA"/>
</dbReference>
<dbReference type="PANTHER" id="PTHR37179">
    <property type="entry name" value="TRANSGLYCOSYLASE"/>
    <property type="match status" value="1"/>
</dbReference>
<dbReference type="InterPro" id="IPR023346">
    <property type="entry name" value="Lysozyme-like_dom_sf"/>
</dbReference>
<dbReference type="PANTHER" id="PTHR37179:SF1">
    <property type="entry name" value="TRANSGLYCOSYLASE"/>
    <property type="match status" value="1"/>
</dbReference>
<keyword evidence="2" id="KW-1185">Reference proteome</keyword>
<evidence type="ECO:0000313" key="2">
    <source>
        <dbReference type="Proteomes" id="UP001603857"/>
    </source>
</evidence>